<evidence type="ECO:0000256" key="1">
    <source>
        <dbReference type="SAM" id="MobiDB-lite"/>
    </source>
</evidence>
<dbReference type="InParanoid" id="A0A0Q9XG46"/>
<dbReference type="AlphaFoldDB" id="A0A0Q9XG46"/>
<dbReference type="Proteomes" id="UP000009192">
    <property type="component" value="Unassembled WGS sequence"/>
</dbReference>
<proteinExistence type="predicted"/>
<evidence type="ECO:0000313" key="2">
    <source>
        <dbReference type="EMBL" id="KRG07488.1"/>
    </source>
</evidence>
<feature type="region of interest" description="Disordered" evidence="1">
    <location>
        <begin position="192"/>
        <end position="214"/>
    </location>
</feature>
<protein>
    <submittedName>
        <fullName evidence="2">Uncharacterized protein</fullName>
    </submittedName>
</protein>
<keyword evidence="3" id="KW-1185">Reference proteome</keyword>
<accession>A0A0Q9XG46</accession>
<feature type="non-terminal residue" evidence="2">
    <location>
        <position position="214"/>
    </location>
</feature>
<feature type="region of interest" description="Disordered" evidence="1">
    <location>
        <begin position="92"/>
        <end position="154"/>
    </location>
</feature>
<dbReference type="EMBL" id="CH933814">
    <property type="protein sequence ID" value="KRG07488.1"/>
    <property type="molecule type" value="Genomic_DNA"/>
</dbReference>
<organism evidence="2 3">
    <name type="scientific">Drosophila mojavensis</name>
    <name type="common">Fruit fly</name>
    <dbReference type="NCBI Taxonomy" id="7230"/>
    <lineage>
        <taxon>Eukaryota</taxon>
        <taxon>Metazoa</taxon>
        <taxon>Ecdysozoa</taxon>
        <taxon>Arthropoda</taxon>
        <taxon>Hexapoda</taxon>
        <taxon>Insecta</taxon>
        <taxon>Pterygota</taxon>
        <taxon>Neoptera</taxon>
        <taxon>Endopterygota</taxon>
        <taxon>Diptera</taxon>
        <taxon>Brachycera</taxon>
        <taxon>Muscomorpha</taxon>
        <taxon>Ephydroidea</taxon>
        <taxon>Drosophilidae</taxon>
        <taxon>Drosophila</taxon>
    </lineage>
</organism>
<feature type="compositionally biased region" description="Basic residues" evidence="1">
    <location>
        <begin position="201"/>
        <end position="214"/>
    </location>
</feature>
<dbReference type="OrthoDB" id="8066289at2759"/>
<dbReference type="KEGG" id="dmo:Dmoj_GI26444"/>
<feature type="compositionally biased region" description="Low complexity" evidence="1">
    <location>
        <begin position="94"/>
        <end position="110"/>
    </location>
</feature>
<evidence type="ECO:0000313" key="3">
    <source>
        <dbReference type="Proteomes" id="UP000009192"/>
    </source>
</evidence>
<sequence length="214" mass="23280">MIINAPPMKQKHLLKSSLQVQEAKPLQVTGFITKSGDIYEIEDKRGLGRIEPRQADDGDESQIVCNYGNVVIYSDVPCDQVTKVKVGEVQPLHGPSEQQQPQSSTEGPLAADEDDSQQAAAQPLAGDGSNVPRQQNMQQRRRGADLRSSSSSRSDVARAAMRCDLFVDATATATPIVTAIVAASRCVAVAPTSSAAATRQMQRRRIQQQQQQRR</sequence>
<gene>
    <name evidence="2" type="primary">Dmoj\GI26444</name>
    <name evidence="2" type="ORF">Dmoj_GI26444</name>
</gene>
<name>A0A0Q9XG46_DROMO</name>
<reference evidence="2 3" key="1">
    <citation type="journal article" date="2007" name="Nature">
        <title>Evolution of genes and genomes on the Drosophila phylogeny.</title>
        <authorList>
            <consortium name="Drosophila 12 Genomes Consortium"/>
            <person name="Clark A.G."/>
            <person name="Eisen M.B."/>
            <person name="Smith D.R."/>
            <person name="Bergman C.M."/>
            <person name="Oliver B."/>
            <person name="Markow T.A."/>
            <person name="Kaufman T.C."/>
            <person name="Kellis M."/>
            <person name="Gelbart W."/>
            <person name="Iyer V.N."/>
            <person name="Pollard D.A."/>
            <person name="Sackton T.B."/>
            <person name="Larracuente A.M."/>
            <person name="Singh N.D."/>
            <person name="Abad J.P."/>
            <person name="Abt D.N."/>
            <person name="Adryan B."/>
            <person name="Aguade M."/>
            <person name="Akashi H."/>
            <person name="Anderson W.W."/>
            <person name="Aquadro C.F."/>
            <person name="Ardell D.H."/>
            <person name="Arguello R."/>
            <person name="Artieri C.G."/>
            <person name="Barbash D.A."/>
            <person name="Barker D."/>
            <person name="Barsanti P."/>
            <person name="Batterham P."/>
            <person name="Batzoglou S."/>
            <person name="Begun D."/>
            <person name="Bhutkar A."/>
            <person name="Blanco E."/>
            <person name="Bosak S.A."/>
            <person name="Bradley R.K."/>
            <person name="Brand A.D."/>
            <person name="Brent M.R."/>
            <person name="Brooks A.N."/>
            <person name="Brown R.H."/>
            <person name="Butlin R.K."/>
            <person name="Caggese C."/>
            <person name="Calvi B.R."/>
            <person name="Bernardo de Carvalho A."/>
            <person name="Caspi A."/>
            <person name="Castrezana S."/>
            <person name="Celniker S.E."/>
            <person name="Chang J.L."/>
            <person name="Chapple C."/>
            <person name="Chatterji S."/>
            <person name="Chinwalla A."/>
            <person name="Civetta A."/>
            <person name="Clifton S.W."/>
            <person name="Comeron J.M."/>
            <person name="Costello J.C."/>
            <person name="Coyne J.A."/>
            <person name="Daub J."/>
            <person name="David R.G."/>
            <person name="Delcher A.L."/>
            <person name="Delehaunty K."/>
            <person name="Do C.B."/>
            <person name="Ebling H."/>
            <person name="Edwards K."/>
            <person name="Eickbush T."/>
            <person name="Evans J.D."/>
            <person name="Filipski A."/>
            <person name="Findeiss S."/>
            <person name="Freyhult E."/>
            <person name="Fulton L."/>
            <person name="Fulton R."/>
            <person name="Garcia A.C."/>
            <person name="Gardiner A."/>
            <person name="Garfield D.A."/>
            <person name="Garvin B.E."/>
            <person name="Gibson G."/>
            <person name="Gilbert D."/>
            <person name="Gnerre S."/>
            <person name="Godfrey J."/>
            <person name="Good R."/>
            <person name="Gotea V."/>
            <person name="Gravely B."/>
            <person name="Greenberg A.J."/>
            <person name="Griffiths-Jones S."/>
            <person name="Gross S."/>
            <person name="Guigo R."/>
            <person name="Gustafson E.A."/>
            <person name="Haerty W."/>
            <person name="Hahn M.W."/>
            <person name="Halligan D.L."/>
            <person name="Halpern A.L."/>
            <person name="Halter G.M."/>
            <person name="Han M.V."/>
            <person name="Heger A."/>
            <person name="Hillier L."/>
            <person name="Hinrichs A.S."/>
            <person name="Holmes I."/>
            <person name="Hoskins R.A."/>
            <person name="Hubisz M.J."/>
            <person name="Hultmark D."/>
            <person name="Huntley M.A."/>
            <person name="Jaffe D.B."/>
            <person name="Jagadeeshan S."/>
            <person name="Jeck W.R."/>
            <person name="Johnson J."/>
            <person name="Jones C.D."/>
            <person name="Jordan W.C."/>
            <person name="Karpen G.H."/>
            <person name="Kataoka E."/>
            <person name="Keightley P.D."/>
            <person name="Kheradpour P."/>
            <person name="Kirkness E.F."/>
            <person name="Koerich L.B."/>
            <person name="Kristiansen K."/>
            <person name="Kudrna D."/>
            <person name="Kulathinal R.J."/>
            <person name="Kumar S."/>
            <person name="Kwok R."/>
            <person name="Lander E."/>
            <person name="Langley C.H."/>
            <person name="Lapoint R."/>
            <person name="Lazzaro B.P."/>
            <person name="Lee S.J."/>
            <person name="Levesque L."/>
            <person name="Li R."/>
            <person name="Lin C.F."/>
            <person name="Lin M.F."/>
            <person name="Lindblad-Toh K."/>
            <person name="Llopart A."/>
            <person name="Long M."/>
            <person name="Low L."/>
            <person name="Lozovsky E."/>
            <person name="Lu J."/>
            <person name="Luo M."/>
            <person name="Machado C.A."/>
            <person name="Makalowski W."/>
            <person name="Marzo M."/>
            <person name="Matsuda M."/>
            <person name="Matzkin L."/>
            <person name="McAllister B."/>
            <person name="McBride C.S."/>
            <person name="McKernan B."/>
            <person name="McKernan K."/>
            <person name="Mendez-Lago M."/>
            <person name="Minx P."/>
            <person name="Mollenhauer M.U."/>
            <person name="Montooth K."/>
            <person name="Mount S.M."/>
            <person name="Mu X."/>
            <person name="Myers E."/>
            <person name="Negre B."/>
            <person name="Newfeld S."/>
            <person name="Nielsen R."/>
            <person name="Noor M.A."/>
            <person name="O'Grady P."/>
            <person name="Pachter L."/>
            <person name="Papaceit M."/>
            <person name="Parisi M.J."/>
            <person name="Parisi M."/>
            <person name="Parts L."/>
            <person name="Pedersen J.S."/>
            <person name="Pesole G."/>
            <person name="Phillippy A.M."/>
            <person name="Ponting C.P."/>
            <person name="Pop M."/>
            <person name="Porcelli D."/>
            <person name="Powell J.R."/>
            <person name="Prohaska S."/>
            <person name="Pruitt K."/>
            <person name="Puig M."/>
            <person name="Quesneville H."/>
            <person name="Ram K.R."/>
            <person name="Rand D."/>
            <person name="Rasmussen M.D."/>
            <person name="Reed L.K."/>
            <person name="Reenan R."/>
            <person name="Reily A."/>
            <person name="Remington K.A."/>
            <person name="Rieger T.T."/>
            <person name="Ritchie M.G."/>
            <person name="Robin C."/>
            <person name="Rogers Y.H."/>
            <person name="Rohde C."/>
            <person name="Rozas J."/>
            <person name="Rubenfield M.J."/>
            <person name="Ruiz A."/>
            <person name="Russo S."/>
            <person name="Salzberg S.L."/>
            <person name="Sanchez-Gracia A."/>
            <person name="Saranga D.J."/>
            <person name="Sato H."/>
            <person name="Schaeffer S.W."/>
            <person name="Schatz M.C."/>
            <person name="Schlenke T."/>
            <person name="Schwartz R."/>
            <person name="Segarra C."/>
            <person name="Singh R.S."/>
            <person name="Sirot L."/>
            <person name="Sirota M."/>
            <person name="Sisneros N.B."/>
            <person name="Smith C.D."/>
            <person name="Smith T.F."/>
            <person name="Spieth J."/>
            <person name="Stage D.E."/>
            <person name="Stark A."/>
            <person name="Stephan W."/>
            <person name="Strausberg R.L."/>
            <person name="Strempel S."/>
            <person name="Sturgill D."/>
            <person name="Sutton G."/>
            <person name="Sutton G.G."/>
            <person name="Tao W."/>
            <person name="Teichmann S."/>
            <person name="Tobari Y.N."/>
            <person name="Tomimura Y."/>
            <person name="Tsolas J.M."/>
            <person name="Valente V.L."/>
            <person name="Venter E."/>
            <person name="Venter J.C."/>
            <person name="Vicario S."/>
            <person name="Vieira F.G."/>
            <person name="Vilella A.J."/>
            <person name="Villasante A."/>
            <person name="Walenz B."/>
            <person name="Wang J."/>
            <person name="Wasserman M."/>
            <person name="Watts T."/>
            <person name="Wilson D."/>
            <person name="Wilson R.K."/>
            <person name="Wing R.A."/>
            <person name="Wolfner M.F."/>
            <person name="Wong A."/>
            <person name="Wong G.K."/>
            <person name="Wu C.I."/>
            <person name="Wu G."/>
            <person name="Yamamoto D."/>
            <person name="Yang H.P."/>
            <person name="Yang S.P."/>
            <person name="Yorke J.A."/>
            <person name="Yoshida K."/>
            <person name="Zdobnov E."/>
            <person name="Zhang P."/>
            <person name="Zhang Y."/>
            <person name="Zimin A.V."/>
            <person name="Baldwin J."/>
            <person name="Abdouelleil A."/>
            <person name="Abdulkadir J."/>
            <person name="Abebe A."/>
            <person name="Abera B."/>
            <person name="Abreu J."/>
            <person name="Acer S.C."/>
            <person name="Aftuck L."/>
            <person name="Alexander A."/>
            <person name="An P."/>
            <person name="Anderson E."/>
            <person name="Anderson S."/>
            <person name="Arachi H."/>
            <person name="Azer M."/>
            <person name="Bachantsang P."/>
            <person name="Barry A."/>
            <person name="Bayul T."/>
            <person name="Berlin A."/>
            <person name="Bessette D."/>
            <person name="Bloom T."/>
            <person name="Blye J."/>
            <person name="Boguslavskiy L."/>
            <person name="Bonnet C."/>
            <person name="Boukhgalter B."/>
            <person name="Bourzgui I."/>
            <person name="Brown A."/>
            <person name="Cahill P."/>
            <person name="Channer S."/>
            <person name="Cheshatsang Y."/>
            <person name="Chuda L."/>
            <person name="Citroen M."/>
            <person name="Collymore A."/>
            <person name="Cooke P."/>
            <person name="Costello M."/>
            <person name="D'Aco K."/>
            <person name="Daza R."/>
            <person name="De Haan G."/>
            <person name="DeGray S."/>
            <person name="DeMaso C."/>
            <person name="Dhargay N."/>
            <person name="Dooley K."/>
            <person name="Dooley E."/>
            <person name="Doricent M."/>
            <person name="Dorje P."/>
            <person name="Dorjee K."/>
            <person name="Dupes A."/>
            <person name="Elong R."/>
            <person name="Falk J."/>
            <person name="Farina A."/>
            <person name="Faro S."/>
            <person name="Ferguson D."/>
            <person name="Fisher S."/>
            <person name="Foley C.D."/>
            <person name="Franke A."/>
            <person name="Friedrich D."/>
            <person name="Gadbois L."/>
            <person name="Gearin G."/>
            <person name="Gearin C.R."/>
            <person name="Giannoukos G."/>
            <person name="Goode T."/>
            <person name="Graham J."/>
            <person name="Grandbois E."/>
            <person name="Grewal S."/>
            <person name="Gyaltsen K."/>
            <person name="Hafez N."/>
            <person name="Hagos B."/>
            <person name="Hall J."/>
            <person name="Henson C."/>
            <person name="Hollinger A."/>
            <person name="Honan T."/>
            <person name="Huard M.D."/>
            <person name="Hughes L."/>
            <person name="Hurhula B."/>
            <person name="Husby M.E."/>
            <person name="Kamat A."/>
            <person name="Kanga B."/>
            <person name="Kashin S."/>
            <person name="Khazanovich D."/>
            <person name="Kisner P."/>
            <person name="Lance K."/>
            <person name="Lara M."/>
            <person name="Lee W."/>
            <person name="Lennon N."/>
            <person name="Letendre F."/>
            <person name="LeVine R."/>
            <person name="Lipovsky A."/>
            <person name="Liu X."/>
            <person name="Liu J."/>
            <person name="Liu S."/>
            <person name="Lokyitsang T."/>
            <person name="Lokyitsang Y."/>
            <person name="Lubonja R."/>
            <person name="Lui A."/>
            <person name="MacDonald P."/>
            <person name="Magnisalis V."/>
            <person name="Maru K."/>
            <person name="Matthews C."/>
            <person name="McCusker W."/>
            <person name="McDonough S."/>
            <person name="Mehta T."/>
            <person name="Meldrim J."/>
            <person name="Meneus L."/>
            <person name="Mihai O."/>
            <person name="Mihalev A."/>
            <person name="Mihova T."/>
            <person name="Mittelman R."/>
            <person name="Mlenga V."/>
            <person name="Montmayeur A."/>
            <person name="Mulrain L."/>
            <person name="Navidi A."/>
            <person name="Naylor J."/>
            <person name="Negash T."/>
            <person name="Nguyen T."/>
            <person name="Nguyen N."/>
            <person name="Nicol R."/>
            <person name="Norbu C."/>
            <person name="Norbu N."/>
            <person name="Novod N."/>
            <person name="O'Neill B."/>
            <person name="Osman S."/>
            <person name="Markiewicz E."/>
            <person name="Oyono O.L."/>
            <person name="Patti C."/>
            <person name="Phunkhang P."/>
            <person name="Pierre F."/>
            <person name="Priest M."/>
            <person name="Raghuraman S."/>
            <person name="Rege F."/>
            <person name="Reyes R."/>
            <person name="Rise C."/>
            <person name="Rogov P."/>
            <person name="Ross K."/>
            <person name="Ryan E."/>
            <person name="Settipalli S."/>
            <person name="Shea T."/>
            <person name="Sherpa N."/>
            <person name="Shi L."/>
            <person name="Shih D."/>
            <person name="Sparrow T."/>
            <person name="Spaulding J."/>
            <person name="Stalker J."/>
            <person name="Stange-Thomann N."/>
            <person name="Stavropoulos S."/>
            <person name="Stone C."/>
            <person name="Strader C."/>
            <person name="Tesfaye S."/>
            <person name="Thomson T."/>
            <person name="Thoulutsang Y."/>
            <person name="Thoulutsang D."/>
            <person name="Topham K."/>
            <person name="Topping I."/>
            <person name="Tsamla T."/>
            <person name="Vassiliev H."/>
            <person name="Vo A."/>
            <person name="Wangchuk T."/>
            <person name="Wangdi T."/>
            <person name="Weiand M."/>
            <person name="Wilkinson J."/>
            <person name="Wilson A."/>
            <person name="Yadav S."/>
            <person name="Young G."/>
            <person name="Yu Q."/>
            <person name="Zembek L."/>
            <person name="Zhong D."/>
            <person name="Zimmer A."/>
            <person name="Zwirko Z."/>
            <person name="Jaffe D.B."/>
            <person name="Alvarez P."/>
            <person name="Brockman W."/>
            <person name="Butler J."/>
            <person name="Chin C."/>
            <person name="Gnerre S."/>
            <person name="Grabherr M."/>
            <person name="Kleber M."/>
            <person name="Mauceli E."/>
            <person name="MacCallum I."/>
        </authorList>
    </citation>
    <scope>NUCLEOTIDE SEQUENCE [LARGE SCALE GENOMIC DNA]</scope>
    <source>
        <strain evidence="3">Tucson 15081-1352.22</strain>
    </source>
</reference>